<keyword evidence="4" id="KW-1185">Reference proteome</keyword>
<evidence type="ECO:0000313" key="4">
    <source>
        <dbReference type="Proteomes" id="UP001159364"/>
    </source>
</evidence>
<feature type="compositionally biased region" description="Polar residues" evidence="1">
    <location>
        <begin position="30"/>
        <end position="39"/>
    </location>
</feature>
<organism evidence="3 4">
    <name type="scientific">Erythroxylum novogranatense</name>
    <dbReference type="NCBI Taxonomy" id="1862640"/>
    <lineage>
        <taxon>Eukaryota</taxon>
        <taxon>Viridiplantae</taxon>
        <taxon>Streptophyta</taxon>
        <taxon>Embryophyta</taxon>
        <taxon>Tracheophyta</taxon>
        <taxon>Spermatophyta</taxon>
        <taxon>Magnoliopsida</taxon>
        <taxon>eudicotyledons</taxon>
        <taxon>Gunneridae</taxon>
        <taxon>Pentapetalae</taxon>
        <taxon>rosids</taxon>
        <taxon>fabids</taxon>
        <taxon>Malpighiales</taxon>
        <taxon>Erythroxylaceae</taxon>
        <taxon>Erythroxylum</taxon>
    </lineage>
</organism>
<protein>
    <recommendedName>
        <fullName evidence="5">Transmembrane protein</fullName>
    </recommendedName>
</protein>
<evidence type="ECO:0000313" key="3">
    <source>
        <dbReference type="EMBL" id="KAJ8748676.1"/>
    </source>
</evidence>
<feature type="transmembrane region" description="Helical" evidence="2">
    <location>
        <begin position="132"/>
        <end position="154"/>
    </location>
</feature>
<sequence length="185" mass="20652">MDGGILREKDHEVDLESGRETNEEDKSNEHVSSSTQANQGLERVNGLLGFDGLVNSSKFVKVANENDGLLVDKNAEGDELQHNLTFWGRKPPKPPRPPKEVGTGNSELAIRRRARIERIKALKKMRASKSSWSSNLSAMVVTILFCLVLIFQVLNSRISSFFNFEVSSVDSQFCALNYRNPALNC</sequence>
<dbReference type="PANTHER" id="PTHR34188:SF5">
    <property type="entry name" value="OS05G0131900 PROTEIN"/>
    <property type="match status" value="1"/>
</dbReference>
<keyword evidence="2" id="KW-0472">Membrane</keyword>
<evidence type="ECO:0000256" key="2">
    <source>
        <dbReference type="SAM" id="Phobius"/>
    </source>
</evidence>
<dbReference type="Proteomes" id="UP001159364">
    <property type="component" value="Linkage Group LG12"/>
</dbReference>
<keyword evidence="2" id="KW-1133">Transmembrane helix</keyword>
<accession>A0AAV8S8Z4</accession>
<reference evidence="3 4" key="1">
    <citation type="submission" date="2021-09" db="EMBL/GenBank/DDBJ databases">
        <title>Genomic insights and catalytic innovation underlie evolution of tropane alkaloids biosynthesis.</title>
        <authorList>
            <person name="Wang Y.-J."/>
            <person name="Tian T."/>
            <person name="Huang J.-P."/>
            <person name="Huang S.-X."/>
        </authorList>
    </citation>
    <scope>NUCLEOTIDE SEQUENCE [LARGE SCALE GENOMIC DNA]</scope>
    <source>
        <strain evidence="3">KIB-2018</strain>
        <tissue evidence="3">Leaf</tissue>
    </source>
</reference>
<dbReference type="EMBL" id="JAIWQS010000012">
    <property type="protein sequence ID" value="KAJ8748676.1"/>
    <property type="molecule type" value="Genomic_DNA"/>
</dbReference>
<proteinExistence type="predicted"/>
<name>A0AAV8S8Z4_9ROSI</name>
<keyword evidence="2" id="KW-0812">Transmembrane</keyword>
<feature type="compositionally biased region" description="Basic and acidic residues" evidence="1">
    <location>
        <begin position="1"/>
        <end position="29"/>
    </location>
</feature>
<dbReference type="PANTHER" id="PTHR34188">
    <property type="entry name" value="OS01G0299500 PROTEIN"/>
    <property type="match status" value="1"/>
</dbReference>
<comment type="caution">
    <text evidence="3">The sequence shown here is derived from an EMBL/GenBank/DDBJ whole genome shotgun (WGS) entry which is preliminary data.</text>
</comment>
<evidence type="ECO:0000256" key="1">
    <source>
        <dbReference type="SAM" id="MobiDB-lite"/>
    </source>
</evidence>
<feature type="region of interest" description="Disordered" evidence="1">
    <location>
        <begin position="1"/>
        <end position="40"/>
    </location>
</feature>
<dbReference type="AlphaFoldDB" id="A0AAV8S8Z4"/>
<evidence type="ECO:0008006" key="5">
    <source>
        <dbReference type="Google" id="ProtNLM"/>
    </source>
</evidence>
<gene>
    <name evidence="3" type="ORF">K2173_008121</name>
</gene>